<evidence type="ECO:0000256" key="2">
    <source>
        <dbReference type="SAM" id="Phobius"/>
    </source>
</evidence>
<dbReference type="GeneID" id="15807370"/>
<feature type="compositionally biased region" description="Polar residues" evidence="1">
    <location>
        <begin position="638"/>
        <end position="655"/>
    </location>
</feature>
<dbReference type="Proteomes" id="UP000031512">
    <property type="component" value="Unassembled WGS sequence"/>
</dbReference>
<evidence type="ECO:0000313" key="4">
    <source>
        <dbReference type="Proteomes" id="UP000031512"/>
    </source>
</evidence>
<keyword evidence="2" id="KW-1133">Transmembrane helix</keyword>
<proteinExistence type="predicted"/>
<evidence type="ECO:0000313" key="3">
    <source>
        <dbReference type="EMBL" id="EKX73922.1"/>
    </source>
</evidence>
<keyword evidence="2" id="KW-0472">Membrane</keyword>
<feature type="compositionally biased region" description="Polar residues" evidence="1">
    <location>
        <begin position="931"/>
        <end position="949"/>
    </location>
</feature>
<feature type="region of interest" description="Disordered" evidence="1">
    <location>
        <begin position="638"/>
        <end position="659"/>
    </location>
</feature>
<dbReference type="KEGG" id="beq:BEWA_039600"/>
<dbReference type="EMBL" id="ACOU01000002">
    <property type="protein sequence ID" value="EKX73922.1"/>
    <property type="molecule type" value="Genomic_DNA"/>
</dbReference>
<protein>
    <submittedName>
        <fullName evidence="3">Uncharacterized protein</fullName>
    </submittedName>
</protein>
<keyword evidence="2" id="KW-0812">Transmembrane</keyword>
<evidence type="ECO:0000256" key="1">
    <source>
        <dbReference type="SAM" id="MobiDB-lite"/>
    </source>
</evidence>
<gene>
    <name evidence="3" type="ORF">BEWA_039600</name>
</gene>
<dbReference type="OrthoDB" id="361062at2759"/>
<name>L1LEQ6_THEEQ</name>
<dbReference type="STRING" id="1537102.L1LEQ6"/>
<keyword evidence="4" id="KW-1185">Reference proteome</keyword>
<reference evidence="3 4" key="1">
    <citation type="journal article" date="2012" name="BMC Genomics">
        <title>Comparative genomic analysis and phylogenetic position of Theileria equi.</title>
        <authorList>
            <person name="Kappmeyer L.S."/>
            <person name="Thiagarajan M."/>
            <person name="Herndon D.R."/>
            <person name="Ramsay J.D."/>
            <person name="Caler E."/>
            <person name="Djikeng A."/>
            <person name="Gillespie J.J."/>
            <person name="Lau A.O."/>
            <person name="Roalson E.H."/>
            <person name="Silva J.C."/>
            <person name="Silva M.G."/>
            <person name="Suarez C.E."/>
            <person name="Ueti M.W."/>
            <person name="Nene V.M."/>
            <person name="Mealey R.H."/>
            <person name="Knowles D.P."/>
            <person name="Brayton K.A."/>
        </authorList>
    </citation>
    <scope>NUCLEOTIDE SEQUENCE [LARGE SCALE GENOMIC DNA]</scope>
    <source>
        <strain evidence="3 4">WA</strain>
    </source>
</reference>
<comment type="caution">
    <text evidence="3">The sequence shown here is derived from an EMBL/GenBank/DDBJ whole genome shotgun (WGS) entry which is preliminary data.</text>
</comment>
<feature type="transmembrane region" description="Helical" evidence="2">
    <location>
        <begin position="2011"/>
        <end position="2034"/>
    </location>
</feature>
<feature type="region of interest" description="Disordered" evidence="1">
    <location>
        <begin position="917"/>
        <end position="950"/>
    </location>
</feature>
<dbReference type="VEuPathDB" id="PiroplasmaDB:BEWA_039600"/>
<dbReference type="RefSeq" id="XP_004833374.1">
    <property type="nucleotide sequence ID" value="XM_004833317.1"/>
</dbReference>
<sequence length="2046" mass="233067">MNELIVNIQNKCRSNKRCKCRGNKKYLSVRFGRVKDTNFGYFTHDIGKIHVRDNPIRTVFWQNVELERIGYVSLFDDSASVTVFYNRIYDNDPNAIKKPLLIRSKDNGDKTHWFENIGGYANKRWRGIDEEVGSKKYPKEDDYTGENIDFEKKLEALSCKLFVAHRIHIDFDQNTGYSIKCDICGEQLEIKVNKYSVQDAEGYTKYDYSGTFSENSILVYNGRQLTFQKRSRYKTGYYLPIPVDKENFSGVSAYYWKEDNQKKNPLLIEFVGKNYFSYWMENISIAGKDGNYKHDKWRALPWMHNNPKDLKERLDLLNCIYNGVVQINLGKLEDCHPKRHFLHKNVINRLYEESIGTYPVLYAYKYWSIMGSFKPLIISEVTVKGKLQEFKSTPLPFRDVRLLSAFVSPCDPNIPFLICVEYQNMTHKWYKRNSGDTWEEYTKISGKPNDVKAKLGDVLKEVKTDLTLNECDVITSAESAKIKITHTVGEGKSFSEYFDESGPKKIPIIVSKSRDDPISGFFKNIHKVATKSNIFVLNKMLQDRGEIVATKKINGVQGVEVYFWRGNPTEPILLGITTKNNTPQGSSTYYGTLGTRWGNGQVEKMEKQQALDHQNCMVNKAIPIELTAPTDLERFKSPTNRSSCLNRRSLTTSDAKPNFPDDAKGDYDLDAYHITPNDTMISRVTYENQPTDIVTTKDFISQIRIYKWDKDPKNVPLLVEFVKSSGGFIFFENLGKTAEYKEWKTLHGTVTREFYKNNLSKLTDKFIERLNEVNCKINEVVQLDISGKGGEYCHGLHAGHEKRIKVTIKQEEYSGFIGYEHAPAKGQKFLKVSSIYNGKTRQQVTGFDMPKEISKVTVYFPTCDGASPVSIRVEQNRGETKWLKKIKDNDWEVCTDFESKGNNEIEIALENVKNSIADACGQRPPPPRFTSPDNSSTSQGSRYTTTSVDNGKDDKYTWKEILDDAKIVYEEEKKKEKQDSSVRIDIQEEHEDEELIKGQNEATFMSDPVTVGGVKLNVDGSPPSTTTPTGLRPNSVGVTLSLIIDIEQSIAGKGNIKKYKVSPINQEIKLERDERPDGSGFYMLTHESPDGLSFKIENVKHGDKTISLQSLGIDPNEEIIHLAVWYWKEDKGRNKPLLIEVLKEDGSYIYAHNTGDLKWQQLSEHQNKNSELIGELLEQKLDELNCYHNGVVTMDLTEDHSKKHIDNNYCCKHHSNGRASVTSDSVNANGKSDSPIHYYKHDTSDTSTHLAKIKYYSTGGQKNRKYIRPHGFQFPTSGAVTVYAFYCKDKDPVLIYLDYNGGQNDVKGWYKKDKTNVNKPWIKVLTGVLDPNNIKYCKDKFNELVEVLKEFGCDYYKTCNDDSPSMAQVKLEQSPGVTIQLSKNKDTNVKQITSTYEDPTGKKSIKITRSPYPPGPLKGSQDFLKFIHIQAGPSFKLKEVQDNQNNNINIHEYAKVSSVSSYYWKDDQDVDETNKNPLLIEIDNSGDFKYYENRGNSWSKYDPPPVYVDSSGKLKEIQLLQKLISLNCEINDVVQIDVSEISNYCHYGHSTKKVKVEKMYEGNLGNYVAYTHIPDTGAKFSISSFKNNYDPMTLKDISKHMPIKGVDRVIVYACNEGFYDPLLIYIQSNDPKISDKWFKKPGKDTEWTKVKSPQDDQAYETIVGLLDGIDSTCAPPSVILDIYQRGYHTSKRFFYEDANAQPCKQNISVIPKSNPLGVKDFTECIHTISGRNSYFTVKKFKCGENEIICGLEKTENVTQVSVFYWTPLEAPARMDENRGRPLLVKVTQHYPSGITIQKWYENIDPDENKNWQLISDPTENLESKLHLLNCKLNHAVIVDISKHDTIYDACDNGLDFLHEYKMQVSKDTPGSKVLSYYDSYTHTLNKSSYSIKFHIVGFVNSVTPLSRLPSNILDVKEVKVYRCDKDNKSLMVYIDSSTINNSDKWYKNTSGGTPGHWIIVGDDLASSVTDDTNQYEKILNVLNSLDSSCNPATPETSAKLTGLELATGSALAGYVSSGVFTGAGGLTGLGWWAFKRSKGDPWVRQI</sequence>
<accession>L1LEQ6</accession>
<organism evidence="3 4">
    <name type="scientific">Theileria equi strain WA</name>
    <dbReference type="NCBI Taxonomy" id="1537102"/>
    <lineage>
        <taxon>Eukaryota</taxon>
        <taxon>Sar</taxon>
        <taxon>Alveolata</taxon>
        <taxon>Apicomplexa</taxon>
        <taxon>Aconoidasida</taxon>
        <taxon>Piroplasmida</taxon>
        <taxon>Theileriidae</taxon>
        <taxon>Theileria</taxon>
    </lineage>
</organism>